<evidence type="ECO:0000313" key="5">
    <source>
        <dbReference type="EMBL" id="MFB9326305.1"/>
    </source>
</evidence>
<evidence type="ECO:0000313" key="6">
    <source>
        <dbReference type="Proteomes" id="UP001589747"/>
    </source>
</evidence>
<proteinExistence type="inferred from homology"/>
<dbReference type="PRINTS" id="PR00080">
    <property type="entry name" value="SDRFAMILY"/>
</dbReference>
<dbReference type="InterPro" id="IPR057326">
    <property type="entry name" value="KR_dom"/>
</dbReference>
<keyword evidence="6" id="KW-1185">Reference proteome</keyword>
<dbReference type="SMART" id="SM00822">
    <property type="entry name" value="PKS_KR"/>
    <property type="match status" value="1"/>
</dbReference>
<evidence type="ECO:0000259" key="4">
    <source>
        <dbReference type="SMART" id="SM00822"/>
    </source>
</evidence>
<dbReference type="NCBIfam" id="NF005559">
    <property type="entry name" value="PRK07231.1"/>
    <property type="match status" value="1"/>
</dbReference>
<dbReference type="PANTHER" id="PTHR24321:SF8">
    <property type="entry name" value="ESTRADIOL 17-BETA-DEHYDROGENASE 8-RELATED"/>
    <property type="match status" value="1"/>
</dbReference>
<reference evidence="5 6" key="1">
    <citation type="submission" date="2024-09" db="EMBL/GenBank/DDBJ databases">
        <authorList>
            <person name="Sun Q."/>
            <person name="Mori K."/>
        </authorList>
    </citation>
    <scope>NUCLEOTIDE SEQUENCE [LARGE SCALE GENOMIC DNA]</scope>
    <source>
        <strain evidence="5 6">TISTR 2452</strain>
    </source>
</reference>
<dbReference type="CDD" id="cd05233">
    <property type="entry name" value="SDR_c"/>
    <property type="match status" value="1"/>
</dbReference>
<dbReference type="SUPFAM" id="SSF51735">
    <property type="entry name" value="NAD(P)-binding Rossmann-fold domains"/>
    <property type="match status" value="1"/>
</dbReference>
<comment type="similarity">
    <text evidence="1">Belongs to the short-chain dehydrogenases/reductases (SDR) family.</text>
</comment>
<name>A0ABV5KM48_9BACL</name>
<dbReference type="RefSeq" id="WP_377493446.1">
    <property type="nucleotide sequence ID" value="NZ_JBHMDO010000017.1"/>
</dbReference>
<dbReference type="EMBL" id="JBHMDO010000017">
    <property type="protein sequence ID" value="MFB9326305.1"/>
    <property type="molecule type" value="Genomic_DNA"/>
</dbReference>
<dbReference type="Pfam" id="PF13561">
    <property type="entry name" value="adh_short_C2"/>
    <property type="match status" value="1"/>
</dbReference>
<sequence length="265" mass="28056">MIAMGNADNKKRFEGQTAIVTGGGTGMGRAAALRLGREGANVVIAGRRTKELQDVCDEIIAQGGRALAVQTDVADPRQVEALVNKTLDVYGSLDIAWNNAGTLGAFSPLHELSFEDFDTVMSVNLRGVFACLKYEIAAMLDRGIRGSIVNTSSWTAHGAMPGTSGYAASKGALDAMTRTVALEVGPRNIRVNNVSPGMIATPMSQEVLSDETTARPFVKQTPLQRVGQSEDVADVVLWLLSDDARFVTGQSILVDGGYTIGGLRP</sequence>
<dbReference type="EC" id="1.1.1.-" evidence="5"/>
<dbReference type="Proteomes" id="UP001589747">
    <property type="component" value="Unassembled WGS sequence"/>
</dbReference>
<gene>
    <name evidence="5" type="ORF">ACFFSY_10305</name>
</gene>
<dbReference type="Gene3D" id="3.40.50.720">
    <property type="entry name" value="NAD(P)-binding Rossmann-like Domain"/>
    <property type="match status" value="1"/>
</dbReference>
<dbReference type="PANTHER" id="PTHR24321">
    <property type="entry name" value="DEHYDROGENASES, SHORT CHAIN"/>
    <property type="match status" value="1"/>
</dbReference>
<dbReference type="InterPro" id="IPR002347">
    <property type="entry name" value="SDR_fam"/>
</dbReference>
<accession>A0ABV5KM48</accession>
<organism evidence="5 6">
    <name type="scientific">Paenibacillus aurantiacus</name>
    <dbReference type="NCBI Taxonomy" id="1936118"/>
    <lineage>
        <taxon>Bacteria</taxon>
        <taxon>Bacillati</taxon>
        <taxon>Bacillota</taxon>
        <taxon>Bacilli</taxon>
        <taxon>Bacillales</taxon>
        <taxon>Paenibacillaceae</taxon>
        <taxon>Paenibacillus</taxon>
    </lineage>
</organism>
<evidence type="ECO:0000256" key="1">
    <source>
        <dbReference type="ARBA" id="ARBA00006484"/>
    </source>
</evidence>
<feature type="domain" description="Ketoreductase" evidence="4">
    <location>
        <begin position="16"/>
        <end position="197"/>
    </location>
</feature>
<evidence type="ECO:0000256" key="3">
    <source>
        <dbReference type="ARBA" id="ARBA00023027"/>
    </source>
</evidence>
<dbReference type="GO" id="GO:0016491">
    <property type="term" value="F:oxidoreductase activity"/>
    <property type="evidence" value="ECO:0007669"/>
    <property type="project" value="UniProtKB-KW"/>
</dbReference>
<dbReference type="PROSITE" id="PS00061">
    <property type="entry name" value="ADH_SHORT"/>
    <property type="match status" value="1"/>
</dbReference>
<evidence type="ECO:0000256" key="2">
    <source>
        <dbReference type="ARBA" id="ARBA00023002"/>
    </source>
</evidence>
<keyword evidence="3" id="KW-0520">NAD</keyword>
<comment type="caution">
    <text evidence="5">The sequence shown here is derived from an EMBL/GenBank/DDBJ whole genome shotgun (WGS) entry which is preliminary data.</text>
</comment>
<protein>
    <submittedName>
        <fullName evidence="5">SDR family NAD(P)-dependent oxidoreductase</fullName>
        <ecNumber evidence="5">1.1.1.-</ecNumber>
    </submittedName>
</protein>
<dbReference type="PRINTS" id="PR00081">
    <property type="entry name" value="GDHRDH"/>
</dbReference>
<keyword evidence="2 5" id="KW-0560">Oxidoreductase</keyword>
<dbReference type="InterPro" id="IPR036291">
    <property type="entry name" value="NAD(P)-bd_dom_sf"/>
</dbReference>
<dbReference type="InterPro" id="IPR020904">
    <property type="entry name" value="Sc_DH/Rdtase_CS"/>
</dbReference>